<dbReference type="Gene3D" id="3.30.420.40">
    <property type="match status" value="1"/>
</dbReference>
<accession>A0A417Z274</accession>
<dbReference type="InterPro" id="IPR003695">
    <property type="entry name" value="Ppx_GppA_N"/>
</dbReference>
<comment type="similarity">
    <text evidence="1">Belongs to the GppA/Ppx family.</text>
</comment>
<feature type="domain" description="Ppx/GppA phosphatase N-terminal" evidence="3">
    <location>
        <begin position="26"/>
        <end position="304"/>
    </location>
</feature>
<dbReference type="InterPro" id="IPR043129">
    <property type="entry name" value="ATPase_NBD"/>
</dbReference>
<dbReference type="CDD" id="cd24056">
    <property type="entry name" value="ASKHA_NBD_MtPPX1-like"/>
    <property type="match status" value="1"/>
</dbReference>
<proteinExistence type="inferred from homology"/>
<organism evidence="4 5">
    <name type="scientific">Dermacoccus abyssi</name>
    <dbReference type="NCBI Taxonomy" id="322596"/>
    <lineage>
        <taxon>Bacteria</taxon>
        <taxon>Bacillati</taxon>
        <taxon>Actinomycetota</taxon>
        <taxon>Actinomycetes</taxon>
        <taxon>Micrococcales</taxon>
        <taxon>Dermacoccaceae</taxon>
        <taxon>Dermacoccus</taxon>
    </lineage>
</organism>
<evidence type="ECO:0000256" key="2">
    <source>
        <dbReference type="ARBA" id="ARBA00022801"/>
    </source>
</evidence>
<dbReference type="InterPro" id="IPR050273">
    <property type="entry name" value="GppA/Ppx_hydrolase"/>
</dbReference>
<comment type="caution">
    <text evidence="4">The sequence shown here is derived from an EMBL/GenBank/DDBJ whole genome shotgun (WGS) entry which is preliminary data.</text>
</comment>
<dbReference type="Gene3D" id="3.30.420.150">
    <property type="entry name" value="Exopolyphosphatase. Domain 2"/>
    <property type="match status" value="1"/>
</dbReference>
<reference evidence="4 5" key="1">
    <citation type="submission" date="2018-08" db="EMBL/GenBank/DDBJ databases">
        <title>Whole genome sequence analysis of Dermacoccus abyssi bacteria isolated from Deep Mariana trench Micromonospora spp reveals genes involved in the environmental adaptation and production of secondary metabolites.</title>
        <authorList>
            <person name="Abdel-Mageed W.M."/>
            <person name="Lehri B."/>
            <person name="Nouioui I."/>
            <person name="Goodfellow I."/>
            <person name="Jaspars M."/>
            <person name="Karlyshev A."/>
        </authorList>
    </citation>
    <scope>NUCLEOTIDE SEQUENCE [LARGE SCALE GENOMIC DNA]</scope>
    <source>
        <strain evidence="4 5">MT1.1</strain>
    </source>
</reference>
<dbReference type="FunFam" id="3.30.420.150:FF:000006">
    <property type="entry name" value="Ppx/GppA family phosphatase"/>
    <property type="match status" value="1"/>
</dbReference>
<dbReference type="Pfam" id="PF02541">
    <property type="entry name" value="Ppx-GppA"/>
    <property type="match status" value="1"/>
</dbReference>
<name>A0A417Z274_9MICO</name>
<dbReference type="GO" id="GO:0016462">
    <property type="term" value="F:pyrophosphatase activity"/>
    <property type="evidence" value="ECO:0007669"/>
    <property type="project" value="TreeGrafter"/>
</dbReference>
<dbReference type="RefSeq" id="WP_118914228.1">
    <property type="nucleotide sequence ID" value="NZ_CBCRVH010000014.1"/>
</dbReference>
<evidence type="ECO:0000313" key="4">
    <source>
        <dbReference type="EMBL" id="RHW44723.1"/>
    </source>
</evidence>
<evidence type="ECO:0000256" key="1">
    <source>
        <dbReference type="ARBA" id="ARBA00007125"/>
    </source>
</evidence>
<sequence length="307" mass="32973">MRLGVIDVGSNTVHLLVVDAHPGAQPLPATSHKRLLRLSEHVTADGLIDDEGIRDLTQFVGECVQIAEDLGISELMSFVTSAIREAPNGQAVLDHVRDVTGQSLRVLTGEDEARVTFLATRRWFGWSSGRLFGIDIGGGSLELATGIDETPDTAISLPLGAGRLTRTLDGDPPSAQDLRAVRAQVRTQIASSARTLTRWGTPDRYVGTSKTIRSLARMCGAAPSSDGPFVHRSLERATLADLVPRLASMTAEERTSLPGVSPERSAQVLAGAVVIEATMDIFGVERLDVCPWALREGLILRRLDALE</sequence>
<dbReference type="EMBL" id="QWLM01000014">
    <property type="protein sequence ID" value="RHW44723.1"/>
    <property type="molecule type" value="Genomic_DNA"/>
</dbReference>
<evidence type="ECO:0000259" key="3">
    <source>
        <dbReference type="Pfam" id="PF02541"/>
    </source>
</evidence>
<dbReference type="SUPFAM" id="SSF53067">
    <property type="entry name" value="Actin-like ATPase domain"/>
    <property type="match status" value="2"/>
</dbReference>
<protein>
    <submittedName>
        <fullName evidence="4">Ppx/GppA family phosphatase</fullName>
    </submittedName>
</protein>
<gene>
    <name evidence="4" type="ORF">D1832_11775</name>
</gene>
<evidence type="ECO:0000313" key="5">
    <source>
        <dbReference type="Proteomes" id="UP000285376"/>
    </source>
</evidence>
<dbReference type="AlphaFoldDB" id="A0A417Z274"/>
<dbReference type="PANTHER" id="PTHR30005">
    <property type="entry name" value="EXOPOLYPHOSPHATASE"/>
    <property type="match status" value="1"/>
</dbReference>
<keyword evidence="2" id="KW-0378">Hydrolase</keyword>
<dbReference type="PANTHER" id="PTHR30005:SF0">
    <property type="entry name" value="RETROGRADE REGULATION PROTEIN 2"/>
    <property type="match status" value="1"/>
</dbReference>
<dbReference type="Proteomes" id="UP000285376">
    <property type="component" value="Unassembled WGS sequence"/>
</dbReference>